<protein>
    <submittedName>
        <fullName evidence="2">Uncharacterized protein</fullName>
    </submittedName>
</protein>
<proteinExistence type="predicted"/>
<evidence type="ECO:0000313" key="2">
    <source>
        <dbReference type="EMBL" id="SVA32172.1"/>
    </source>
</evidence>
<reference evidence="2" key="1">
    <citation type="submission" date="2018-05" db="EMBL/GenBank/DDBJ databases">
        <authorList>
            <person name="Lanie J.A."/>
            <person name="Ng W.-L."/>
            <person name="Kazmierczak K.M."/>
            <person name="Andrzejewski T.M."/>
            <person name="Davidsen T.M."/>
            <person name="Wayne K.J."/>
            <person name="Tettelin H."/>
            <person name="Glass J.I."/>
            <person name="Rusch D."/>
            <person name="Podicherti R."/>
            <person name="Tsui H.-C.T."/>
            <person name="Winkler M.E."/>
        </authorList>
    </citation>
    <scope>NUCLEOTIDE SEQUENCE</scope>
</reference>
<dbReference type="AlphaFoldDB" id="A0A381UVJ3"/>
<feature type="region of interest" description="Disordered" evidence="1">
    <location>
        <begin position="432"/>
        <end position="453"/>
    </location>
</feature>
<accession>A0A381UVJ3</accession>
<gene>
    <name evidence="2" type="ORF">METZ01_LOCUS85026</name>
</gene>
<evidence type="ECO:0000256" key="1">
    <source>
        <dbReference type="SAM" id="MobiDB-lite"/>
    </source>
</evidence>
<organism evidence="2">
    <name type="scientific">marine metagenome</name>
    <dbReference type="NCBI Taxonomy" id="408172"/>
    <lineage>
        <taxon>unclassified sequences</taxon>
        <taxon>metagenomes</taxon>
        <taxon>ecological metagenomes</taxon>
    </lineage>
</organism>
<sequence>SLTNAKFSNSAAIPTSKLGGLATSATTDTTNATNITSGSLATARVNVGTTAGKILQVDGSGNLPAIDGSLLTGIVSFTKSASDPAIDTNPSAGVGAEWVNTTSGEVYLCTDATAGANVWTNVGAGSGDIAPIPPTGNYGYIAAGSTVSPWSSDTVHRYPFASDANSSDWADLERRTVQGGHSSATDYGYIMKGNDNTTSPTWIAYVQKFSFASGGTGTNVGNSTENAQNYGMAGTGDIPGGYGYALGGYSTAGEHGGNNWESETIERYAYASDGNASDHGNLKYAAYTNAGSFSSTHGYSIGGGNYYNTYFAQQPFSNLGWQDCITKFAFSSNSLGTDVGNIGTASTYVDATQNASYAWRMGGADQPGKTNRIERIPFSSDGNSTDVADLTVARSNAACASSGTNGYYAGGEISWPNFSTNLDKFNFSSQGNSTDVADATHRGHGTGGHQSGS</sequence>
<dbReference type="EMBL" id="UINC01007234">
    <property type="protein sequence ID" value="SVA32172.1"/>
    <property type="molecule type" value="Genomic_DNA"/>
</dbReference>
<feature type="non-terminal residue" evidence="2">
    <location>
        <position position="1"/>
    </location>
</feature>
<name>A0A381UVJ3_9ZZZZ</name>